<dbReference type="KEGG" id="ddb:E7747_08750"/>
<sequence>MKKIDLLMIILFLGTSAWVLHTHKGYDEVNDTAQWRPLNDMDREGWFLRVGDSIYGTTVEDINCCIKYTKPLKKIDARSFVVSKDCKYAKDKNHVYFPISAICEDWWEADSEGCADIDYIKQYLVVGADPKTFKYLYNTYGIDKHYMYCWEKGFLGMIKSSSAQNKEVYNLNQNLTDINWGRWHCRKTAENSYLCTLKANTAAHIFYKSCRQKRDRIHPTVTLNTDRPPIFFVFCPYLNTFYPKLFG</sequence>
<dbReference type="EMBL" id="CP039396">
    <property type="protein sequence ID" value="QCD42365.1"/>
    <property type="molecule type" value="Genomic_DNA"/>
</dbReference>
<accession>A0A4P7W4M2</accession>
<reference evidence="2" key="1">
    <citation type="submission" date="2019-02" db="EMBL/GenBank/DDBJ databases">
        <title>Isolation and identification of novel species under the genus Muribaculum.</title>
        <authorList>
            <person name="Miyake S."/>
            <person name="Ding Y."/>
            <person name="Low A."/>
            <person name="Soh M."/>
            <person name="Seedorf H."/>
        </authorList>
    </citation>
    <scope>NUCLEOTIDE SEQUENCE [LARGE SCALE GENOMIC DNA]</scope>
    <source>
        <strain evidence="2">H5</strain>
    </source>
</reference>
<name>A0A4P7W4M2_9BACT</name>
<evidence type="ECO:0000313" key="2">
    <source>
        <dbReference type="Proteomes" id="UP000297149"/>
    </source>
</evidence>
<dbReference type="AlphaFoldDB" id="A0A4P7W4M2"/>
<dbReference type="RefSeq" id="WP_136415472.1">
    <property type="nucleotide sequence ID" value="NZ_CP039396.1"/>
</dbReference>
<evidence type="ECO:0000313" key="1">
    <source>
        <dbReference type="EMBL" id="QCD42365.1"/>
    </source>
</evidence>
<dbReference type="Proteomes" id="UP000297149">
    <property type="component" value="Chromosome"/>
</dbReference>
<organism evidence="1 2">
    <name type="scientific">Duncaniella dubosii</name>
    <dbReference type="NCBI Taxonomy" id="2518971"/>
    <lineage>
        <taxon>Bacteria</taxon>
        <taxon>Pseudomonadati</taxon>
        <taxon>Bacteroidota</taxon>
        <taxon>Bacteroidia</taxon>
        <taxon>Bacteroidales</taxon>
        <taxon>Muribaculaceae</taxon>
        <taxon>Duncaniella</taxon>
    </lineage>
</organism>
<gene>
    <name evidence="1" type="ORF">E7747_08750</name>
</gene>
<protein>
    <submittedName>
        <fullName evidence="1">Uncharacterized protein</fullName>
    </submittedName>
</protein>
<proteinExistence type="predicted"/>
<keyword evidence="2" id="KW-1185">Reference proteome</keyword>